<comment type="caution">
    <text evidence="3">The sequence shown here is derived from an EMBL/GenBank/DDBJ whole genome shotgun (WGS) entry which is preliminary data.</text>
</comment>
<gene>
    <name evidence="3" type="ORF">KIPB_009152</name>
</gene>
<evidence type="ECO:0000256" key="1">
    <source>
        <dbReference type="ARBA" id="ARBA00022614"/>
    </source>
</evidence>
<dbReference type="Pfam" id="PF13855">
    <property type="entry name" value="LRR_8"/>
    <property type="match status" value="1"/>
</dbReference>
<dbReference type="EMBL" id="BDIP01003023">
    <property type="protein sequence ID" value="GIQ87165.1"/>
    <property type="molecule type" value="Genomic_DNA"/>
</dbReference>
<dbReference type="Gene3D" id="3.80.10.10">
    <property type="entry name" value="Ribonuclease Inhibitor"/>
    <property type="match status" value="1"/>
</dbReference>
<dbReference type="PROSITE" id="PS51450">
    <property type="entry name" value="LRR"/>
    <property type="match status" value="3"/>
</dbReference>
<evidence type="ECO:0000313" key="4">
    <source>
        <dbReference type="Proteomes" id="UP000265618"/>
    </source>
</evidence>
<dbReference type="AlphaFoldDB" id="A0A9K3GM22"/>
<dbReference type="SUPFAM" id="SSF52075">
    <property type="entry name" value="Outer arm dynein light chain 1"/>
    <property type="match status" value="1"/>
</dbReference>
<evidence type="ECO:0000313" key="3">
    <source>
        <dbReference type="EMBL" id="GIQ87165.1"/>
    </source>
</evidence>
<keyword evidence="2" id="KW-0677">Repeat</keyword>
<dbReference type="InterPro" id="IPR001611">
    <property type="entry name" value="Leu-rich_rpt"/>
</dbReference>
<proteinExistence type="predicted"/>
<evidence type="ECO:0000256" key="2">
    <source>
        <dbReference type="ARBA" id="ARBA00022737"/>
    </source>
</evidence>
<keyword evidence="4" id="KW-1185">Reference proteome</keyword>
<dbReference type="OrthoDB" id="266138at2759"/>
<keyword evidence="1" id="KW-0433">Leucine-rich repeat</keyword>
<dbReference type="Proteomes" id="UP000265618">
    <property type="component" value="Unassembled WGS sequence"/>
</dbReference>
<dbReference type="PANTHER" id="PTHR46652:SF3">
    <property type="entry name" value="LEUCINE-RICH REPEAT-CONTAINING PROTEIN 9"/>
    <property type="match status" value="1"/>
</dbReference>
<dbReference type="InterPro" id="IPR032675">
    <property type="entry name" value="LRR_dom_sf"/>
</dbReference>
<dbReference type="InterPro" id="IPR050836">
    <property type="entry name" value="SDS22/Internalin_LRR"/>
</dbReference>
<protein>
    <submittedName>
        <fullName evidence="3">Uncharacterized protein</fullName>
    </submittedName>
</protein>
<accession>A0A9K3GM22</accession>
<reference evidence="3 4" key="1">
    <citation type="journal article" date="2018" name="PLoS ONE">
        <title>The draft genome of Kipferlia bialata reveals reductive genome evolution in fornicate parasites.</title>
        <authorList>
            <person name="Tanifuji G."/>
            <person name="Takabayashi S."/>
            <person name="Kume K."/>
            <person name="Takagi M."/>
            <person name="Nakayama T."/>
            <person name="Kamikawa R."/>
            <person name="Inagaki Y."/>
            <person name="Hashimoto T."/>
        </authorList>
    </citation>
    <scope>NUCLEOTIDE SEQUENCE [LARGE SCALE GENOMIC DNA]</scope>
    <source>
        <strain evidence="3">NY0173</strain>
    </source>
</reference>
<name>A0A9K3GM22_9EUKA</name>
<organism evidence="3 4">
    <name type="scientific">Kipferlia bialata</name>
    <dbReference type="NCBI Taxonomy" id="797122"/>
    <lineage>
        <taxon>Eukaryota</taxon>
        <taxon>Metamonada</taxon>
        <taxon>Carpediemonas-like organisms</taxon>
        <taxon>Kipferlia</taxon>
    </lineage>
</organism>
<sequence length="302" mass="33047">MSHTTPVSIHEIREKDVDVDLIQRRCALKKDDISGVLEVTRMDLSYAGLTTLDGVTLCTELQHLTAGYNSVTSLEPLTFLPNLQTLCMPSNRISRITKLTDLVSLRALDLSYNSITALPPVSYLPPGLTLLDISGNPVVHNEIEMEMFTELIPDTLKIVTDSKPVTRPEPHRPYTAVVRGEMEGETEAEGGVAKAGSKGQAPNPHTMYSGVTGVRQTIGRTDKKRERDTTVDEALPSHVMPDIGQAMDMYKDLYASVVTSALSRGKGEISSLSAQLIADSRKRREKILKQSNEDASPSADTE</sequence>
<dbReference type="PANTHER" id="PTHR46652">
    <property type="entry name" value="LEUCINE-RICH REPEAT AND IQ DOMAIN-CONTAINING PROTEIN 1-RELATED"/>
    <property type="match status" value="1"/>
</dbReference>